<dbReference type="EMBL" id="LJGV01000022">
    <property type="protein sequence ID" value="OEV01315.1"/>
    <property type="molecule type" value="Genomic_DNA"/>
</dbReference>
<dbReference type="PANTHER" id="PTHR22916">
    <property type="entry name" value="GLYCOSYLTRANSFERASE"/>
    <property type="match status" value="1"/>
</dbReference>
<dbReference type="CDD" id="cd00761">
    <property type="entry name" value="Glyco_tranf_GTA_type"/>
    <property type="match status" value="1"/>
</dbReference>
<name>A0A1E7KBK0_9ACTN</name>
<evidence type="ECO:0000259" key="3">
    <source>
        <dbReference type="Pfam" id="PF22181"/>
    </source>
</evidence>
<dbReference type="InterPro" id="IPR029044">
    <property type="entry name" value="Nucleotide-diphossugar_trans"/>
</dbReference>
<evidence type="ECO:0000313" key="4">
    <source>
        <dbReference type="EMBL" id="OEV01315.1"/>
    </source>
</evidence>
<dbReference type="PANTHER" id="PTHR22916:SF3">
    <property type="entry name" value="UDP-GLCNAC:BETAGAL BETA-1,3-N-ACETYLGLUCOSAMINYLTRANSFERASE-LIKE PROTEIN 1"/>
    <property type="match status" value="1"/>
</dbReference>
<gene>
    <name evidence="4" type="ORF">AN217_16210</name>
</gene>
<dbReference type="Gene3D" id="3.90.550.10">
    <property type="entry name" value="Spore Coat Polysaccharide Biosynthesis Protein SpsA, Chain A"/>
    <property type="match status" value="1"/>
</dbReference>
<feature type="region of interest" description="Disordered" evidence="1">
    <location>
        <begin position="633"/>
        <end position="663"/>
    </location>
</feature>
<dbReference type="PATRIC" id="fig|943816.4.peg.2711"/>
<feature type="domain" description="TarS/TarP linker" evidence="3">
    <location>
        <begin position="220"/>
        <end position="312"/>
    </location>
</feature>
<evidence type="ECO:0000256" key="1">
    <source>
        <dbReference type="SAM" id="MobiDB-lite"/>
    </source>
</evidence>
<dbReference type="GO" id="GO:0016758">
    <property type="term" value="F:hexosyltransferase activity"/>
    <property type="evidence" value="ECO:0007669"/>
    <property type="project" value="UniProtKB-ARBA"/>
</dbReference>
<comment type="caution">
    <text evidence="4">The sequence shown here is derived from an EMBL/GenBank/DDBJ whole genome shotgun (WGS) entry which is preliminary data.</text>
</comment>
<sequence>MSVITPAYNALPCIERCVESVAHQVFEPGATEMIVVDDGSTDGTSAIVDRLAARHPNLLRVIHQENSGSPSGPRNLGLDLANGRYVFFLDADDYLAPEALRRLTAAAEANESDVVLGRMASKGRRVPRSMFRANQADADLFTSRVYWALSAQKLFRKELLDRLQLRFDTGLRIGEDQPFTALAYLRARRISVVADYDCYYLVRRPDGRHLTATGSTEPVLDALHRVCELLRAELPPGQRRDALLERHFAVELRDAFRFLGQEADPAIRQREFTRVQWLLARHEDDSFWHRLAPVQRLRCHLARHGQLGELLTHTLSADAHMPFSVHISRGTALAHYPPRGEHRAGGPAASFDVTDRLTLSHHVSHFSCTGTRLRLTGRARLEQAGPAGRPAVEVFLQHRDEPWRRSARTRLAGEFFEADLDLLGGPDDGVPPADGCWDLYLSLTVNGLVRTVRLGSRRDQDAGRCPFTYLADDGAGGIRTVRLYATAHGNLSLRLEHVPAARLGRELRLDVEAPVWCGSVLRLHGTTNLVAPPTGSVLVQLASRGGAADFPLVIEEDGRFSVELPLDVLSSGRWAAALRIAAANWRHTRPLRQPVLPAGAARWRRSLMPRYAKPVACDPLTLRVDRVRPTRGLRRRFTQPAALPAGPAPHRTGGADAGGREAA</sequence>
<accession>A0A1E7KBK0</accession>
<dbReference type="Pfam" id="PF22181">
    <property type="entry name" value="TarS_linker"/>
    <property type="match status" value="1"/>
</dbReference>
<dbReference type="InterPro" id="IPR054028">
    <property type="entry name" value="TarS/TarP_linker"/>
</dbReference>
<reference evidence="4 5" key="1">
    <citation type="journal article" date="2016" name="Front. Microbiol.">
        <title>Comparative Genomics Analysis of Streptomyces Species Reveals Their Adaptation to the Marine Environment and Their Diversity at the Genomic Level.</title>
        <authorList>
            <person name="Tian X."/>
            <person name="Zhang Z."/>
            <person name="Yang T."/>
            <person name="Chen M."/>
            <person name="Li J."/>
            <person name="Chen F."/>
            <person name="Yang J."/>
            <person name="Li W."/>
            <person name="Zhang B."/>
            <person name="Zhang Z."/>
            <person name="Wu J."/>
            <person name="Zhang C."/>
            <person name="Long L."/>
            <person name="Xiao J."/>
        </authorList>
    </citation>
    <scope>NUCLEOTIDE SEQUENCE [LARGE SCALE GENOMIC DNA]</scope>
    <source>
        <strain evidence="4 5">SCSIO M10379</strain>
    </source>
</reference>
<dbReference type="AlphaFoldDB" id="A0A1E7KBK0"/>
<evidence type="ECO:0000259" key="2">
    <source>
        <dbReference type="Pfam" id="PF00535"/>
    </source>
</evidence>
<dbReference type="Pfam" id="PF00535">
    <property type="entry name" value="Glycos_transf_2"/>
    <property type="match status" value="1"/>
</dbReference>
<proteinExistence type="predicted"/>
<organism evidence="4 5">
    <name type="scientific">Streptomyces qinglanensis</name>
    <dbReference type="NCBI Taxonomy" id="943816"/>
    <lineage>
        <taxon>Bacteria</taxon>
        <taxon>Bacillati</taxon>
        <taxon>Actinomycetota</taxon>
        <taxon>Actinomycetes</taxon>
        <taxon>Kitasatosporales</taxon>
        <taxon>Streptomycetaceae</taxon>
        <taxon>Streptomyces</taxon>
    </lineage>
</organism>
<feature type="domain" description="Glycosyltransferase 2-like" evidence="2">
    <location>
        <begin position="2"/>
        <end position="124"/>
    </location>
</feature>
<dbReference type="SUPFAM" id="SSF53448">
    <property type="entry name" value="Nucleotide-diphospho-sugar transferases"/>
    <property type="match status" value="1"/>
</dbReference>
<evidence type="ECO:0000313" key="5">
    <source>
        <dbReference type="Proteomes" id="UP000175829"/>
    </source>
</evidence>
<dbReference type="InterPro" id="IPR001173">
    <property type="entry name" value="Glyco_trans_2-like"/>
</dbReference>
<dbReference type="Proteomes" id="UP000175829">
    <property type="component" value="Unassembled WGS sequence"/>
</dbReference>
<protein>
    <submittedName>
        <fullName evidence="4">Uncharacterized protein</fullName>
    </submittedName>
</protein>